<evidence type="ECO:0000259" key="4">
    <source>
        <dbReference type="Pfam" id="PF00497"/>
    </source>
</evidence>
<evidence type="ECO:0000256" key="2">
    <source>
        <dbReference type="ARBA" id="ARBA00022729"/>
    </source>
</evidence>
<dbReference type="PANTHER" id="PTHR35936:SF25">
    <property type="entry name" value="ABC TRANSPORTER SUBSTRATE-BINDING PROTEIN"/>
    <property type="match status" value="1"/>
</dbReference>
<dbReference type="Pfam" id="PF00497">
    <property type="entry name" value="SBP_bac_3"/>
    <property type="match status" value="1"/>
</dbReference>
<protein>
    <submittedName>
        <fullName evidence="5">Transporter substrate-binding domain-containing protein</fullName>
    </submittedName>
</protein>
<dbReference type="SUPFAM" id="SSF53850">
    <property type="entry name" value="Periplasmic binding protein-like II"/>
    <property type="match status" value="1"/>
</dbReference>
<name>A0ABU2ZP21_9ALTE</name>
<feature type="signal peptide" evidence="3">
    <location>
        <begin position="1"/>
        <end position="28"/>
    </location>
</feature>
<sequence length="346" mass="38448">MYVGNLLSKTITSCFTLLLCLSYVELSAAASQVEGNTAIQKQSLTVYVDDFPPYINSANKPLGSAARTLKVLGKYADVNIDFEYLPYSDAMALMRLQRDLVSFPYFYTEQRAEEFYFSEPISTVSIQVFYSRQFNNIGDRKNLEALKVGKVDGNSYGQEIDNMLVNAEIFDNEINAVAALMNNTIDVLPMAKGVMDAIIQSHYSAQKELIRPILAIQGTEKFHLMAPKSDYGKQVIDTLNAAIKLKFGNETPLENKIESAPKVDLAELIPAEGFPAIIGKGVNDDESYTLPIGTKAIVLDWSEGIRRPNSATNINRNMLLTSKVVILNGPHVGKEMMVRNMHIQLQ</sequence>
<organism evidence="5 6">
    <name type="scientific">Glaciecola petra</name>
    <dbReference type="NCBI Taxonomy" id="3075602"/>
    <lineage>
        <taxon>Bacteria</taxon>
        <taxon>Pseudomonadati</taxon>
        <taxon>Pseudomonadota</taxon>
        <taxon>Gammaproteobacteria</taxon>
        <taxon>Alteromonadales</taxon>
        <taxon>Alteromonadaceae</taxon>
        <taxon>Glaciecola</taxon>
    </lineage>
</organism>
<dbReference type="InterPro" id="IPR001638">
    <property type="entry name" value="Solute-binding_3/MltF_N"/>
</dbReference>
<evidence type="ECO:0000256" key="3">
    <source>
        <dbReference type="SAM" id="SignalP"/>
    </source>
</evidence>
<dbReference type="EMBL" id="JAVRHX010000001">
    <property type="protein sequence ID" value="MDT0594373.1"/>
    <property type="molecule type" value="Genomic_DNA"/>
</dbReference>
<evidence type="ECO:0000313" key="5">
    <source>
        <dbReference type="EMBL" id="MDT0594373.1"/>
    </source>
</evidence>
<dbReference type="RefSeq" id="WP_311367848.1">
    <property type="nucleotide sequence ID" value="NZ_JAVRHX010000001.1"/>
</dbReference>
<dbReference type="Proteomes" id="UP001253545">
    <property type="component" value="Unassembled WGS sequence"/>
</dbReference>
<comment type="caution">
    <text evidence="5">The sequence shown here is derived from an EMBL/GenBank/DDBJ whole genome shotgun (WGS) entry which is preliminary data.</text>
</comment>
<accession>A0ABU2ZP21</accession>
<proteinExistence type="inferred from homology"/>
<keyword evidence="2 3" id="KW-0732">Signal</keyword>
<reference evidence="5 6" key="1">
    <citation type="submission" date="2023-09" db="EMBL/GenBank/DDBJ databases">
        <authorList>
            <person name="Rey-Velasco X."/>
        </authorList>
    </citation>
    <scope>NUCLEOTIDE SEQUENCE [LARGE SCALE GENOMIC DNA]</scope>
    <source>
        <strain evidence="5 6">P117</strain>
    </source>
</reference>
<dbReference type="PANTHER" id="PTHR35936">
    <property type="entry name" value="MEMBRANE-BOUND LYTIC MUREIN TRANSGLYCOSYLASE F"/>
    <property type="match status" value="1"/>
</dbReference>
<gene>
    <name evidence="5" type="ORF">RM552_05920</name>
</gene>
<evidence type="ECO:0000313" key="6">
    <source>
        <dbReference type="Proteomes" id="UP001253545"/>
    </source>
</evidence>
<keyword evidence="6" id="KW-1185">Reference proteome</keyword>
<feature type="domain" description="Solute-binding protein family 3/N-terminal" evidence="4">
    <location>
        <begin position="48"/>
        <end position="200"/>
    </location>
</feature>
<evidence type="ECO:0000256" key="1">
    <source>
        <dbReference type="ARBA" id="ARBA00010333"/>
    </source>
</evidence>
<feature type="chain" id="PRO_5045960944" evidence="3">
    <location>
        <begin position="29"/>
        <end position="346"/>
    </location>
</feature>
<comment type="similarity">
    <text evidence="1">Belongs to the bacterial solute-binding protein 3 family.</text>
</comment>
<dbReference type="Gene3D" id="3.40.190.10">
    <property type="entry name" value="Periplasmic binding protein-like II"/>
    <property type="match status" value="2"/>
</dbReference>